<evidence type="ECO:0000259" key="2">
    <source>
        <dbReference type="Pfam" id="PF12146"/>
    </source>
</evidence>
<feature type="active site" description="Charge relay system" evidence="1">
    <location>
        <position position="200"/>
    </location>
</feature>
<dbReference type="InterPro" id="IPR029058">
    <property type="entry name" value="AB_hydrolase_fold"/>
</dbReference>
<feature type="active site" description="Charge relay system" evidence="1">
    <location>
        <position position="231"/>
    </location>
</feature>
<reference evidence="3" key="1">
    <citation type="submission" date="2020-10" db="EMBL/GenBank/DDBJ databases">
        <authorList>
            <person name="Gilroy R."/>
        </authorList>
    </citation>
    <scope>NUCLEOTIDE SEQUENCE</scope>
    <source>
        <strain evidence="3">CHK33-4379</strain>
    </source>
</reference>
<dbReference type="GO" id="GO:0052689">
    <property type="term" value="F:carboxylic ester hydrolase activity"/>
    <property type="evidence" value="ECO:0007669"/>
    <property type="project" value="InterPro"/>
</dbReference>
<dbReference type="InterPro" id="IPR022742">
    <property type="entry name" value="Hydrolase_4"/>
</dbReference>
<dbReference type="Gene3D" id="3.40.50.1820">
    <property type="entry name" value="alpha/beta hydrolase"/>
    <property type="match status" value="1"/>
</dbReference>
<proteinExistence type="predicted"/>
<keyword evidence="3" id="KW-0378">Hydrolase</keyword>
<dbReference type="Proteomes" id="UP000824136">
    <property type="component" value="Unassembled WGS sequence"/>
</dbReference>
<dbReference type="InterPro" id="IPR012354">
    <property type="entry name" value="Esterase_lipase"/>
</dbReference>
<dbReference type="SUPFAM" id="SSF53474">
    <property type="entry name" value="alpha/beta-Hydrolases"/>
    <property type="match status" value="1"/>
</dbReference>
<protein>
    <submittedName>
        <fullName evidence="3">Alpha/beta fold hydrolase</fullName>
    </submittedName>
</protein>
<organism evidence="3 4">
    <name type="scientific">Candidatus Faeciplasma pullistercoris</name>
    <dbReference type="NCBI Taxonomy" id="2840800"/>
    <lineage>
        <taxon>Bacteria</taxon>
        <taxon>Bacillati</taxon>
        <taxon>Bacillota</taxon>
        <taxon>Clostridia</taxon>
        <taxon>Eubacteriales</taxon>
        <taxon>Oscillospiraceae</taxon>
        <taxon>Oscillospiraceae incertae sedis</taxon>
        <taxon>Candidatus Faeciplasma</taxon>
    </lineage>
</organism>
<gene>
    <name evidence="3" type="ORF">IAC39_02890</name>
</gene>
<evidence type="ECO:0000256" key="1">
    <source>
        <dbReference type="PIRSR" id="PIRSR017388-1"/>
    </source>
</evidence>
<dbReference type="PIRSF" id="PIRSF017388">
    <property type="entry name" value="Esterase_lipase"/>
    <property type="match status" value="1"/>
</dbReference>
<accession>A0A9D1GSN7</accession>
<dbReference type="AlphaFoldDB" id="A0A9D1GSN7"/>
<feature type="domain" description="Serine aminopeptidase S33" evidence="2">
    <location>
        <begin position="16"/>
        <end position="231"/>
    </location>
</feature>
<dbReference type="Pfam" id="PF12146">
    <property type="entry name" value="Hydrolase_4"/>
    <property type="match status" value="1"/>
</dbReference>
<reference evidence="3" key="2">
    <citation type="journal article" date="2021" name="PeerJ">
        <title>Extensive microbial diversity within the chicken gut microbiome revealed by metagenomics and culture.</title>
        <authorList>
            <person name="Gilroy R."/>
            <person name="Ravi A."/>
            <person name="Getino M."/>
            <person name="Pursley I."/>
            <person name="Horton D.L."/>
            <person name="Alikhan N.F."/>
            <person name="Baker D."/>
            <person name="Gharbi K."/>
            <person name="Hall N."/>
            <person name="Watson M."/>
            <person name="Adriaenssens E.M."/>
            <person name="Foster-Nyarko E."/>
            <person name="Jarju S."/>
            <person name="Secka A."/>
            <person name="Antonio M."/>
            <person name="Oren A."/>
            <person name="Chaudhuri R.R."/>
            <person name="La Ragione R."/>
            <person name="Hildebrand F."/>
            <person name="Pallen M.J."/>
        </authorList>
    </citation>
    <scope>NUCLEOTIDE SEQUENCE</scope>
    <source>
        <strain evidence="3">CHK33-4379</strain>
    </source>
</reference>
<evidence type="ECO:0000313" key="3">
    <source>
        <dbReference type="EMBL" id="HIT58648.1"/>
    </source>
</evidence>
<comment type="caution">
    <text evidence="3">The sequence shown here is derived from an EMBL/GenBank/DDBJ whole genome shotgun (WGS) entry which is preliminary data.</text>
</comment>
<name>A0A9D1GSN7_9FIRM</name>
<evidence type="ECO:0000313" key="4">
    <source>
        <dbReference type="Proteomes" id="UP000824136"/>
    </source>
</evidence>
<dbReference type="EMBL" id="DVLL01000012">
    <property type="protein sequence ID" value="HIT58648.1"/>
    <property type="molecule type" value="Genomic_DNA"/>
</dbReference>
<feature type="active site" description="Nucleophile" evidence="1">
    <location>
        <position position="94"/>
    </location>
</feature>
<sequence>MCKSLNHQEYIHIVKEAKTAVLFVHGILGTPAHFEFLSHTLPKDISVYNMLLKGHGGSPKEFSKASMLKWRQQVDDAAKMLLSSHQRLIICAHSMGTLFGIQQAIKNPDISLFLMNPPLVIRPKAKLAKATWRIYQGKIPQKDEWLLGLKRSCSIQIDKNIFHYAGWIPRYLELFGEICQTRKLVPKLSSSCKTYLSNHDELVSVKSAKYFAKNNNSFADISLKFLETSGHFFYSKKDKELLIKDFRETLCYKD</sequence>